<proteinExistence type="inferred from homology"/>
<dbReference type="InterPro" id="IPR035966">
    <property type="entry name" value="PKF_sf"/>
</dbReference>
<evidence type="ECO:0000256" key="5">
    <source>
        <dbReference type="ARBA" id="ARBA00022842"/>
    </source>
</evidence>
<evidence type="ECO:0000256" key="2">
    <source>
        <dbReference type="ARBA" id="ARBA00022679"/>
    </source>
</evidence>
<dbReference type="HAMAP" id="MF_01978">
    <property type="entry name" value="Phosphofructokinase_II_B2"/>
    <property type="match status" value="1"/>
</dbReference>
<dbReference type="AlphaFoldDB" id="A0A382CF74"/>
<dbReference type="PRINTS" id="PR00476">
    <property type="entry name" value="PHFRCTKINASE"/>
</dbReference>
<dbReference type="SUPFAM" id="SSF53784">
    <property type="entry name" value="Phosphofructokinase"/>
    <property type="match status" value="1"/>
</dbReference>
<comment type="cofactor">
    <cofactor evidence="1">
        <name>Mg(2+)</name>
        <dbReference type="ChEBI" id="CHEBI:18420"/>
    </cofactor>
</comment>
<protein>
    <recommendedName>
        <fullName evidence="6">Phosphofructokinase domain-containing protein</fullName>
    </recommendedName>
</protein>
<dbReference type="GO" id="GO:0003872">
    <property type="term" value="F:6-phosphofructokinase activity"/>
    <property type="evidence" value="ECO:0007669"/>
    <property type="project" value="InterPro"/>
</dbReference>
<dbReference type="UniPathway" id="UPA00109">
    <property type="reaction ID" value="UER00182"/>
</dbReference>
<feature type="domain" description="Phosphofructokinase" evidence="6">
    <location>
        <begin position="7"/>
        <end position="320"/>
    </location>
</feature>
<keyword evidence="5" id="KW-0460">Magnesium</keyword>
<name>A0A382CF74_9ZZZZ</name>
<dbReference type="InterPro" id="IPR000023">
    <property type="entry name" value="Phosphofructokinase_dom"/>
</dbReference>
<evidence type="ECO:0000259" key="6">
    <source>
        <dbReference type="Pfam" id="PF00365"/>
    </source>
</evidence>
<dbReference type="GO" id="GO:0047334">
    <property type="term" value="F:diphosphate-fructose-6-phosphate 1-phosphotransferase activity"/>
    <property type="evidence" value="ECO:0007669"/>
    <property type="project" value="InterPro"/>
</dbReference>
<keyword evidence="2" id="KW-0808">Transferase</keyword>
<evidence type="ECO:0000256" key="3">
    <source>
        <dbReference type="ARBA" id="ARBA00022723"/>
    </source>
</evidence>
<dbReference type="GO" id="GO:0006002">
    <property type="term" value="P:fructose 6-phosphate metabolic process"/>
    <property type="evidence" value="ECO:0007669"/>
    <property type="project" value="InterPro"/>
</dbReference>
<keyword evidence="4" id="KW-0418">Kinase</keyword>
<dbReference type="PIRSF" id="PIRSF036483">
    <property type="entry name" value="PFK_XF0274"/>
    <property type="match status" value="1"/>
</dbReference>
<dbReference type="PANTHER" id="PTHR45770">
    <property type="entry name" value="ATP-DEPENDENT 6-PHOSPHOFRUCTOKINASE 1"/>
    <property type="match status" value="1"/>
</dbReference>
<evidence type="ECO:0000313" key="7">
    <source>
        <dbReference type="EMBL" id="SVB24469.1"/>
    </source>
</evidence>
<feature type="non-terminal residue" evidence="7">
    <location>
        <position position="396"/>
    </location>
</feature>
<dbReference type="Gene3D" id="3.40.50.460">
    <property type="entry name" value="Phosphofructokinase domain"/>
    <property type="match status" value="1"/>
</dbReference>
<dbReference type="InterPro" id="IPR050929">
    <property type="entry name" value="PFKA"/>
</dbReference>
<keyword evidence="3" id="KW-0479">Metal-binding</keyword>
<dbReference type="GO" id="GO:0046872">
    <property type="term" value="F:metal ion binding"/>
    <property type="evidence" value="ECO:0007669"/>
    <property type="project" value="UniProtKB-KW"/>
</dbReference>
<dbReference type="Gene3D" id="3.40.50.450">
    <property type="match status" value="1"/>
</dbReference>
<dbReference type="InterPro" id="IPR011404">
    <property type="entry name" value="PPi-PFK"/>
</dbReference>
<dbReference type="EMBL" id="UINC01034122">
    <property type="protein sequence ID" value="SVB24469.1"/>
    <property type="molecule type" value="Genomic_DNA"/>
</dbReference>
<dbReference type="Pfam" id="PF00365">
    <property type="entry name" value="PFK"/>
    <property type="match status" value="1"/>
</dbReference>
<reference evidence="7" key="1">
    <citation type="submission" date="2018-05" db="EMBL/GenBank/DDBJ databases">
        <authorList>
            <person name="Lanie J.A."/>
            <person name="Ng W.-L."/>
            <person name="Kazmierczak K.M."/>
            <person name="Andrzejewski T.M."/>
            <person name="Davidsen T.M."/>
            <person name="Wayne K.J."/>
            <person name="Tettelin H."/>
            <person name="Glass J.I."/>
            <person name="Rusch D."/>
            <person name="Podicherti R."/>
            <person name="Tsui H.-C.T."/>
            <person name="Winkler M.E."/>
        </authorList>
    </citation>
    <scope>NUCLEOTIDE SEQUENCE</scope>
</reference>
<evidence type="ECO:0000256" key="1">
    <source>
        <dbReference type="ARBA" id="ARBA00001946"/>
    </source>
</evidence>
<gene>
    <name evidence="7" type="ORF">METZ01_LOCUS177323</name>
</gene>
<accession>A0A382CF74</accession>
<dbReference type="InterPro" id="IPR022953">
    <property type="entry name" value="ATP_PFK"/>
</dbReference>
<sequence>MSSLDNNIMVMQSGGCTAVINRSLAGIIRAAGRVLPGSHVYGAAHGMEGLISGKIPNLTEISTSKLSSLDSAPGAALGSTRRKLRDEDVGPILTTLDQHGIRILHIIGGNDSAETGISISDAARSMSYDLKVVNVPKTIDNDLTDTDHCPGYGSAARFIAQATLGAGRDAAAMGISSPITIIEIMGRDAGWLSAAGSMYKRDRYDPPHYVGVPEITFYEDLFLLRMEEAYRENGYAIAVVAENIKGPEGAIGGQSKPWFVDDFGHPYYDGPARYLAEKVSMQLGVRCRYEKPGTIQRSFMDSVSRTDAMEAHMVGEAALNAAATGETDVIVSLVRKSNSPYKCEVSLVPLAKVAGNTRTLPERYLPDEWGNTSSEFKEYLEPLLGKTLQIPEHLLR</sequence>
<organism evidence="7">
    <name type="scientific">marine metagenome</name>
    <dbReference type="NCBI Taxonomy" id="408172"/>
    <lineage>
        <taxon>unclassified sequences</taxon>
        <taxon>metagenomes</taxon>
        <taxon>ecological metagenomes</taxon>
    </lineage>
</organism>
<evidence type="ECO:0000256" key="4">
    <source>
        <dbReference type="ARBA" id="ARBA00022777"/>
    </source>
</evidence>
<dbReference type="NCBIfam" id="NF010675">
    <property type="entry name" value="PRK14072.1"/>
    <property type="match status" value="1"/>
</dbReference>